<dbReference type="InterPro" id="IPR004604">
    <property type="entry name" value="DNA_recomb/repair_RecN"/>
</dbReference>
<evidence type="ECO:0000256" key="8">
    <source>
        <dbReference type="ARBA" id="ARBA00033408"/>
    </source>
</evidence>
<keyword evidence="4" id="KW-0547">Nucleotide-binding</keyword>
<evidence type="ECO:0000256" key="6">
    <source>
        <dbReference type="ARBA" id="ARBA00022840"/>
    </source>
</evidence>
<dbReference type="PANTHER" id="PTHR11059:SF0">
    <property type="entry name" value="DNA REPAIR PROTEIN RECN"/>
    <property type="match status" value="1"/>
</dbReference>
<dbReference type="GO" id="GO:0005524">
    <property type="term" value="F:ATP binding"/>
    <property type="evidence" value="ECO:0007669"/>
    <property type="project" value="UniProtKB-KW"/>
</dbReference>
<keyword evidence="6" id="KW-0067">ATP-binding</keyword>
<dbReference type="GO" id="GO:0009432">
    <property type="term" value="P:SOS response"/>
    <property type="evidence" value="ECO:0007669"/>
    <property type="project" value="TreeGrafter"/>
</dbReference>
<comment type="similarity">
    <text evidence="2">Belongs to the RecN family.</text>
</comment>
<dbReference type="GO" id="GO:0006310">
    <property type="term" value="P:DNA recombination"/>
    <property type="evidence" value="ECO:0007669"/>
    <property type="project" value="InterPro"/>
</dbReference>
<comment type="function">
    <text evidence="1">May be involved in recombinational repair of damaged DNA.</text>
</comment>
<protein>
    <recommendedName>
        <fullName evidence="3">DNA repair protein RecN</fullName>
    </recommendedName>
    <alternativeName>
        <fullName evidence="8">Recombination protein N</fullName>
    </alternativeName>
</protein>
<dbReference type="NCBIfam" id="TIGR00634">
    <property type="entry name" value="recN"/>
    <property type="match status" value="1"/>
</dbReference>
<sequence length="577" mass="62846">MSEEVRTCLEEISIRNLGVIENAVVGFTKGLNVLTGETGAGKTMVLTALALILGGKSDQDLVRKGSERLTVAGSFQLTEEKQPEILDLLTIHEPEMENNQLIFSRSVSSDGKSRANLGGAAVPASILTSFGETLIEIHGQSTNLRLTKTIRQRELLDRYTGMSLESEMLQYRKFYNGYHELANNISELTKALKKRDQEIADIKELVEISLKIRPVTGELLTLENDISRLDSIEDLRAGAASANNILNSDEENALTLLFTARRSLESIAGKDLELDKIRDSLVETLLNLSDIAADLSRYSENLDVDPNALASAQERRAVLTSLVKRFGKSSDKYLALEEIIVDAEKAQKRISDLSGGEERIAELQSELSGIFSKLKESAIKVSKLRTLSAKDLGELVTKEVRQLAMPQATFQLKVNSYDATDIKNYSVNGLDEILMVFTSHGGGELLPISKAASGGELSRLMLALEVVIAESEPLGTYVFDEVDAGIGGKAAIEVGRRLSVLSKKAQVIVVTHLAQVAAWADNHLVVVKSESGAITESSVSKVIGIDRETEIARMLSGQEDSAIAKEHAKELLQIVRG</sequence>
<dbReference type="CDD" id="cd03241">
    <property type="entry name" value="ABC_RecN"/>
    <property type="match status" value="1"/>
</dbReference>
<dbReference type="GO" id="GO:0043590">
    <property type="term" value="C:bacterial nucleoid"/>
    <property type="evidence" value="ECO:0007669"/>
    <property type="project" value="TreeGrafter"/>
</dbReference>
<keyword evidence="7" id="KW-0234">DNA repair</keyword>
<keyword evidence="5" id="KW-0227">DNA damage</keyword>
<keyword evidence="9" id="KW-0175">Coiled coil</keyword>
<dbReference type="Gene3D" id="3.40.50.300">
    <property type="entry name" value="P-loop containing nucleotide triphosphate hydrolases"/>
    <property type="match status" value="2"/>
</dbReference>
<evidence type="ECO:0000256" key="1">
    <source>
        <dbReference type="ARBA" id="ARBA00003618"/>
    </source>
</evidence>
<feature type="coiled-coil region" evidence="9">
    <location>
        <begin position="178"/>
        <end position="205"/>
    </location>
</feature>
<accession>A0A6J6FLX0</accession>
<evidence type="ECO:0000259" key="10">
    <source>
        <dbReference type="Pfam" id="PF02463"/>
    </source>
</evidence>
<dbReference type="SUPFAM" id="SSF52540">
    <property type="entry name" value="P-loop containing nucleoside triphosphate hydrolases"/>
    <property type="match status" value="1"/>
</dbReference>
<evidence type="ECO:0000256" key="5">
    <source>
        <dbReference type="ARBA" id="ARBA00022763"/>
    </source>
</evidence>
<dbReference type="EMBL" id="CAEZUF010000027">
    <property type="protein sequence ID" value="CAB4588709.1"/>
    <property type="molecule type" value="Genomic_DNA"/>
</dbReference>
<dbReference type="Pfam" id="PF02463">
    <property type="entry name" value="SMC_N"/>
    <property type="match status" value="1"/>
</dbReference>
<dbReference type="InterPro" id="IPR003395">
    <property type="entry name" value="RecF/RecN/SMC_N"/>
</dbReference>
<dbReference type="PANTHER" id="PTHR11059">
    <property type="entry name" value="DNA REPAIR PROTEIN RECN"/>
    <property type="match status" value="1"/>
</dbReference>
<dbReference type="PIRSF" id="PIRSF003128">
    <property type="entry name" value="RecN"/>
    <property type="match status" value="1"/>
</dbReference>
<gene>
    <name evidence="11" type="ORF">UFOPK1791_00426</name>
</gene>
<evidence type="ECO:0000256" key="7">
    <source>
        <dbReference type="ARBA" id="ARBA00023204"/>
    </source>
</evidence>
<evidence type="ECO:0000256" key="3">
    <source>
        <dbReference type="ARBA" id="ARBA00021315"/>
    </source>
</evidence>
<evidence type="ECO:0000256" key="4">
    <source>
        <dbReference type="ARBA" id="ARBA00022741"/>
    </source>
</evidence>
<evidence type="ECO:0000313" key="11">
    <source>
        <dbReference type="EMBL" id="CAB4588709.1"/>
    </source>
</evidence>
<feature type="domain" description="RecF/RecN/SMC N-terminal" evidence="10">
    <location>
        <begin position="9"/>
        <end position="533"/>
    </location>
</feature>
<dbReference type="AlphaFoldDB" id="A0A6J6FLX0"/>
<reference evidence="11" key="1">
    <citation type="submission" date="2020-05" db="EMBL/GenBank/DDBJ databases">
        <authorList>
            <person name="Chiriac C."/>
            <person name="Salcher M."/>
            <person name="Ghai R."/>
            <person name="Kavagutti S V."/>
        </authorList>
    </citation>
    <scope>NUCLEOTIDE SEQUENCE</scope>
</reference>
<proteinExistence type="inferred from homology"/>
<organism evidence="11">
    <name type="scientific">freshwater metagenome</name>
    <dbReference type="NCBI Taxonomy" id="449393"/>
    <lineage>
        <taxon>unclassified sequences</taxon>
        <taxon>metagenomes</taxon>
        <taxon>ecological metagenomes</taxon>
    </lineage>
</organism>
<dbReference type="InterPro" id="IPR027417">
    <property type="entry name" value="P-loop_NTPase"/>
</dbReference>
<name>A0A6J6FLX0_9ZZZZ</name>
<dbReference type="GO" id="GO:0006281">
    <property type="term" value="P:DNA repair"/>
    <property type="evidence" value="ECO:0007669"/>
    <property type="project" value="UniProtKB-KW"/>
</dbReference>
<evidence type="ECO:0000256" key="2">
    <source>
        <dbReference type="ARBA" id="ARBA00009441"/>
    </source>
</evidence>
<evidence type="ECO:0000256" key="9">
    <source>
        <dbReference type="SAM" id="Coils"/>
    </source>
</evidence>